<comment type="cofactor">
    <cofactor evidence="1">
        <name>FAD</name>
        <dbReference type="ChEBI" id="CHEBI:57692"/>
    </cofactor>
</comment>
<dbReference type="Proteomes" id="UP001239909">
    <property type="component" value="Unassembled WGS sequence"/>
</dbReference>
<name>A0ABQ6LSX0_9RHOB</name>
<organism evidence="6 7">
    <name type="scientific">Paralimibaculum aggregatum</name>
    <dbReference type="NCBI Taxonomy" id="3036245"/>
    <lineage>
        <taxon>Bacteria</taxon>
        <taxon>Pseudomonadati</taxon>
        <taxon>Pseudomonadota</taxon>
        <taxon>Alphaproteobacteria</taxon>
        <taxon>Rhodobacterales</taxon>
        <taxon>Paracoccaceae</taxon>
        <taxon>Paralimibaculum</taxon>
    </lineage>
</organism>
<evidence type="ECO:0000256" key="1">
    <source>
        <dbReference type="ARBA" id="ARBA00001974"/>
    </source>
</evidence>
<comment type="similarity">
    <text evidence="2">Belongs to the GMC oxidoreductase family.</text>
</comment>
<dbReference type="PIRSF" id="PIRSF000137">
    <property type="entry name" value="Alcohol_oxidase"/>
    <property type="match status" value="1"/>
</dbReference>
<keyword evidence="3" id="KW-0285">Flavoprotein</keyword>
<keyword evidence="7" id="KW-1185">Reference proteome</keyword>
<feature type="domain" description="Glucose-methanol-choline oxidoreductase N-terminal" evidence="5">
    <location>
        <begin position="256"/>
        <end position="270"/>
    </location>
</feature>
<accession>A0ABQ6LSX0</accession>
<dbReference type="InterPro" id="IPR000172">
    <property type="entry name" value="GMC_OxRdtase_N"/>
</dbReference>
<dbReference type="InterPro" id="IPR007867">
    <property type="entry name" value="GMC_OxRtase_C"/>
</dbReference>
<evidence type="ECO:0000256" key="4">
    <source>
        <dbReference type="ARBA" id="ARBA00022827"/>
    </source>
</evidence>
<dbReference type="PANTHER" id="PTHR11552:SF147">
    <property type="entry name" value="CHOLINE DEHYDROGENASE, MITOCHONDRIAL"/>
    <property type="match status" value="1"/>
</dbReference>
<dbReference type="InterPro" id="IPR036188">
    <property type="entry name" value="FAD/NAD-bd_sf"/>
</dbReference>
<dbReference type="Pfam" id="PF05199">
    <property type="entry name" value="GMC_oxred_C"/>
    <property type="match status" value="1"/>
</dbReference>
<dbReference type="PROSITE" id="PS00624">
    <property type="entry name" value="GMC_OXRED_2"/>
    <property type="match status" value="1"/>
</dbReference>
<dbReference type="InterPro" id="IPR012132">
    <property type="entry name" value="GMC_OxRdtase"/>
</dbReference>
<reference evidence="6 7" key="1">
    <citation type="submission" date="2023-04" db="EMBL/GenBank/DDBJ databases">
        <title>Marinoamorphus aggregata gen. nov., sp. Nov., isolate from tissue of brittle star Ophioplocus japonicus.</title>
        <authorList>
            <person name="Kawano K."/>
            <person name="Sawayama S."/>
            <person name="Nakagawa S."/>
        </authorList>
    </citation>
    <scope>NUCLEOTIDE SEQUENCE [LARGE SCALE GENOMIC DNA]</scope>
    <source>
        <strain evidence="6 7">NKW23</strain>
    </source>
</reference>
<dbReference type="Gene3D" id="3.50.50.60">
    <property type="entry name" value="FAD/NAD(P)-binding domain"/>
    <property type="match status" value="1"/>
</dbReference>
<dbReference type="SUPFAM" id="SSF51905">
    <property type="entry name" value="FAD/NAD(P)-binding domain"/>
    <property type="match status" value="1"/>
</dbReference>
<keyword evidence="4" id="KW-0274">FAD</keyword>
<comment type="caution">
    <text evidence="6">The sequence shown here is derived from an EMBL/GenBank/DDBJ whole genome shotgun (WGS) entry which is preliminary data.</text>
</comment>
<proteinExistence type="inferred from homology"/>
<dbReference type="PANTHER" id="PTHR11552">
    <property type="entry name" value="GLUCOSE-METHANOL-CHOLINE GMC OXIDOREDUCTASE"/>
    <property type="match status" value="1"/>
</dbReference>
<evidence type="ECO:0000256" key="2">
    <source>
        <dbReference type="ARBA" id="ARBA00010790"/>
    </source>
</evidence>
<evidence type="ECO:0000313" key="7">
    <source>
        <dbReference type="Proteomes" id="UP001239909"/>
    </source>
</evidence>
<dbReference type="EMBL" id="BSYI01000053">
    <property type="protein sequence ID" value="GMG85168.1"/>
    <property type="molecule type" value="Genomic_DNA"/>
</dbReference>
<dbReference type="SUPFAM" id="SSF54373">
    <property type="entry name" value="FAD-linked reductases, C-terminal domain"/>
    <property type="match status" value="1"/>
</dbReference>
<dbReference type="Gene3D" id="3.30.560.10">
    <property type="entry name" value="Glucose Oxidase, domain 3"/>
    <property type="match status" value="1"/>
</dbReference>
<evidence type="ECO:0000259" key="5">
    <source>
        <dbReference type="PROSITE" id="PS00624"/>
    </source>
</evidence>
<sequence length="542" mass="58730">MTVESYDFIVVGAGSAGCVVANRLSADSATRVLLIEAGPRDRNPWIHVPAGYYRTMFDPRISWGYETAPVPGAANRRIPWPRGKVLGGCSSINGLVYARGQREDFDHWRQLGNVGWSFDDLLPFFRMAEDNALPGMSETYHAKGGPLGISQAEPNPLCDAFIEAAEQAGIPRNRDYNGAQQEGAGYFQTTARNGLRCSAATAYLRPARHRSNLRIQTGALVRRLLTEGRRVVGVEAEIDGRTVEYRCAREVVLSAGAINSPQLLQLSGIGDPAHLGPLGIETRHALPGVGQNLQDHYTARCVFACKQPVTLNDEVGTVIGRVRTGLQWLLTRRGPLSLSAGQVGVFARTRPEIASPDIQFHFLRYSAEGRGKSLHRFSGFTVSVCQLRPESRGTIAIDSPDPAAKPVIQPNYLDAMIDRETMVAGIRLIRDVVGQPAMAPFLGQEITPGTDVESDEGVLDYVRQSGSTIFHPSSTCKMGHDAMAVVDDRLRVRGMEGLRVADASIMPTVVSGNTNAACIMIGEKCADLILSSQSAPQPELAQ</sequence>
<dbReference type="RefSeq" id="WP_285674427.1">
    <property type="nucleotide sequence ID" value="NZ_BSYI01000053.1"/>
</dbReference>
<dbReference type="Pfam" id="PF00732">
    <property type="entry name" value="GMC_oxred_N"/>
    <property type="match status" value="1"/>
</dbReference>
<evidence type="ECO:0000256" key="3">
    <source>
        <dbReference type="ARBA" id="ARBA00022630"/>
    </source>
</evidence>
<evidence type="ECO:0000313" key="6">
    <source>
        <dbReference type="EMBL" id="GMG85168.1"/>
    </source>
</evidence>
<protein>
    <submittedName>
        <fullName evidence="6">Choline dehydrogenase</fullName>
    </submittedName>
</protein>
<dbReference type="NCBIfam" id="NF002550">
    <property type="entry name" value="PRK02106.1"/>
    <property type="match status" value="1"/>
</dbReference>
<gene>
    <name evidence="6" type="ORF">LNKW23_43840</name>
</gene>